<evidence type="ECO:0000313" key="2">
    <source>
        <dbReference type="EMBL" id="CRK31806.1"/>
    </source>
</evidence>
<organism evidence="2 3">
    <name type="scientific">Verticillium longisporum</name>
    <name type="common">Verticillium dahliae var. longisporum</name>
    <dbReference type="NCBI Taxonomy" id="100787"/>
    <lineage>
        <taxon>Eukaryota</taxon>
        <taxon>Fungi</taxon>
        <taxon>Dikarya</taxon>
        <taxon>Ascomycota</taxon>
        <taxon>Pezizomycotina</taxon>
        <taxon>Sordariomycetes</taxon>
        <taxon>Hypocreomycetidae</taxon>
        <taxon>Glomerellales</taxon>
        <taxon>Plectosphaerellaceae</taxon>
        <taxon>Verticillium</taxon>
    </lineage>
</organism>
<dbReference type="AlphaFoldDB" id="A0A0G4MCG6"/>
<dbReference type="EMBL" id="CVQH01021865">
    <property type="protein sequence ID" value="CRK31806.1"/>
    <property type="molecule type" value="Genomic_DNA"/>
</dbReference>
<proteinExistence type="predicted"/>
<evidence type="ECO:0000256" key="1">
    <source>
        <dbReference type="SAM" id="MobiDB-lite"/>
    </source>
</evidence>
<name>A0A0G4MCG6_VERLO</name>
<sequence>DLRRRARAHGAPLSDLRHRHWRRQPPC</sequence>
<feature type="region of interest" description="Disordered" evidence="1">
    <location>
        <begin position="1"/>
        <end position="27"/>
    </location>
</feature>
<gene>
    <name evidence="2" type="ORF">BN1708_018826</name>
</gene>
<feature type="non-terminal residue" evidence="2">
    <location>
        <position position="1"/>
    </location>
</feature>
<protein>
    <submittedName>
        <fullName evidence="2">Uncharacterized protein</fullName>
    </submittedName>
</protein>
<reference evidence="2 3" key="1">
    <citation type="submission" date="2015-05" db="EMBL/GenBank/DDBJ databases">
        <authorList>
            <person name="Wang D.B."/>
            <person name="Wang M."/>
        </authorList>
    </citation>
    <scope>NUCLEOTIDE SEQUENCE [LARGE SCALE GENOMIC DNA]</scope>
    <source>
        <strain evidence="2">VL1</strain>
    </source>
</reference>
<evidence type="ECO:0000313" key="3">
    <source>
        <dbReference type="Proteomes" id="UP000044602"/>
    </source>
</evidence>
<keyword evidence="3" id="KW-1185">Reference proteome</keyword>
<dbReference type="Proteomes" id="UP000044602">
    <property type="component" value="Unassembled WGS sequence"/>
</dbReference>
<feature type="compositionally biased region" description="Basic residues" evidence="1">
    <location>
        <begin position="17"/>
        <end position="27"/>
    </location>
</feature>
<accession>A0A0G4MCG6</accession>